<evidence type="ECO:0000313" key="3">
    <source>
        <dbReference type="Proteomes" id="UP001596391"/>
    </source>
</evidence>
<evidence type="ECO:0000256" key="1">
    <source>
        <dbReference type="SAM" id="Phobius"/>
    </source>
</evidence>
<dbReference type="EMBL" id="JBHSWI010000001">
    <property type="protein sequence ID" value="MFC6645123.1"/>
    <property type="molecule type" value="Genomic_DNA"/>
</dbReference>
<feature type="transmembrane region" description="Helical" evidence="1">
    <location>
        <begin position="52"/>
        <end position="74"/>
    </location>
</feature>
<reference evidence="3" key="1">
    <citation type="journal article" date="2019" name="Int. J. Syst. Evol. Microbiol.">
        <title>The Global Catalogue of Microorganisms (GCM) 10K type strain sequencing project: providing services to taxonomists for standard genome sequencing and annotation.</title>
        <authorList>
            <consortium name="The Broad Institute Genomics Platform"/>
            <consortium name="The Broad Institute Genome Sequencing Center for Infectious Disease"/>
            <person name="Wu L."/>
            <person name="Ma J."/>
        </authorList>
    </citation>
    <scope>NUCLEOTIDE SEQUENCE [LARGE SCALE GENOMIC DNA]</scope>
    <source>
        <strain evidence="3">CGMCC 1.16026</strain>
    </source>
</reference>
<proteinExistence type="predicted"/>
<feature type="transmembrane region" description="Helical" evidence="1">
    <location>
        <begin position="244"/>
        <end position="275"/>
    </location>
</feature>
<feature type="transmembrane region" description="Helical" evidence="1">
    <location>
        <begin position="192"/>
        <end position="209"/>
    </location>
</feature>
<feature type="transmembrane region" description="Helical" evidence="1">
    <location>
        <begin position="403"/>
        <end position="423"/>
    </location>
</feature>
<keyword evidence="1" id="KW-0812">Transmembrane</keyword>
<feature type="transmembrane region" description="Helical" evidence="1">
    <location>
        <begin position="158"/>
        <end position="180"/>
    </location>
</feature>
<keyword evidence="1" id="KW-0472">Membrane</keyword>
<feature type="transmembrane region" description="Helical" evidence="1">
    <location>
        <begin position="328"/>
        <end position="349"/>
    </location>
</feature>
<feature type="transmembrane region" description="Helical" evidence="1">
    <location>
        <begin position="12"/>
        <end position="32"/>
    </location>
</feature>
<gene>
    <name evidence="2" type="ORF">ACFQBQ_05850</name>
</gene>
<feature type="transmembrane region" description="Helical" evidence="1">
    <location>
        <begin position="86"/>
        <end position="104"/>
    </location>
</feature>
<sequence>MPTPVEIPHARRWFWLALGFCTLLILLCTVPYHFPVRPTASFSYLFGYNNRVAVALVALGILGTLAFGPSLPAPTTPASGKLASRTILFASIGTALICVFFYILTRQLNGFDESIYLIDRVWHAAQGQRPYVDFEYAYGAAFLYGPALLIRGLGLPLADAYCLFWTLVSIVGVLMLAQVVRWSTEGRSSHPTAVLLILWAANIPGMLTTGINYSLLRFVSPCFFALLTFRALQGASPNRWRNAALGAVGSMALLLLISPELAIAFAIGTVAFYLWSLYLSPEREAGAWALALLLGDGCLAALANHLHAFDTLKAFSQGGMNFPINANLFTLLFLLAVAIAACYTATGLRNRTPDAWIMLAAVSFPAIPAALGRFDPPHLWNNPYGVILVALLVAASFRSSWRIVAPVAAVILALLPCVVSFNIQRANLGKAAILFGLAWEPKSPEISAFDRWALRRIGKELGPAVALQKLENYKAFTHATAPTPAKAFGLPANTLFEAPYTYSPSRFGVTHAQELRDGYFFGILNAVTIDELKQKIAEMEGHPDAVLLLLPDQIGDCAFSEDGPRHSINIILLTRYTAPLRHRDPAEANLCRYIRDHYQLSEPAAPEHYGYELWRRRP</sequence>
<keyword evidence="1" id="KW-1133">Transmembrane helix</keyword>
<organism evidence="2 3">
    <name type="scientific">Granulicella cerasi</name>
    <dbReference type="NCBI Taxonomy" id="741063"/>
    <lineage>
        <taxon>Bacteria</taxon>
        <taxon>Pseudomonadati</taxon>
        <taxon>Acidobacteriota</taxon>
        <taxon>Terriglobia</taxon>
        <taxon>Terriglobales</taxon>
        <taxon>Acidobacteriaceae</taxon>
        <taxon>Granulicella</taxon>
    </lineage>
</organism>
<dbReference type="RefSeq" id="WP_263371513.1">
    <property type="nucleotide sequence ID" value="NZ_JAGSYD010000003.1"/>
</dbReference>
<protein>
    <submittedName>
        <fullName evidence="2">Uncharacterized protein</fullName>
    </submittedName>
</protein>
<evidence type="ECO:0000313" key="2">
    <source>
        <dbReference type="EMBL" id="MFC6645123.1"/>
    </source>
</evidence>
<dbReference type="Proteomes" id="UP001596391">
    <property type="component" value="Unassembled WGS sequence"/>
</dbReference>
<keyword evidence="3" id="KW-1185">Reference proteome</keyword>
<accession>A0ABW1Z7Q3</accession>
<comment type="caution">
    <text evidence="2">The sequence shown here is derived from an EMBL/GenBank/DDBJ whole genome shotgun (WGS) entry which is preliminary data.</text>
</comment>
<feature type="transmembrane region" description="Helical" evidence="1">
    <location>
        <begin position="287"/>
        <end position="307"/>
    </location>
</feature>
<feature type="transmembrane region" description="Helical" evidence="1">
    <location>
        <begin position="355"/>
        <end position="372"/>
    </location>
</feature>
<name>A0ABW1Z7Q3_9BACT</name>